<protein>
    <submittedName>
        <fullName evidence="1">Uncharacterized protein</fullName>
    </submittedName>
</protein>
<proteinExistence type="predicted"/>
<gene>
    <name evidence="1" type="ORF">YASMINEVIRUS_460</name>
</gene>
<reference evidence="1 2" key="1">
    <citation type="submission" date="2018-10" db="EMBL/GenBank/DDBJ databases">
        <authorList>
            <consortium name="IHU Genomes"/>
        </authorList>
    </citation>
    <scope>NUCLEOTIDE SEQUENCE [LARGE SCALE GENOMIC DNA]</scope>
    <source>
        <strain evidence="1 2">A1</strain>
    </source>
</reference>
<evidence type="ECO:0000313" key="2">
    <source>
        <dbReference type="Proteomes" id="UP000594342"/>
    </source>
</evidence>
<evidence type="ECO:0000313" key="1">
    <source>
        <dbReference type="EMBL" id="VBB17997.1"/>
    </source>
</evidence>
<keyword evidence="2" id="KW-1185">Reference proteome</keyword>
<name>A0A5K0U830_9VIRU</name>
<dbReference type="EMBL" id="UPSH01000001">
    <property type="protein sequence ID" value="VBB17997.1"/>
    <property type="molecule type" value="Genomic_DNA"/>
</dbReference>
<organism evidence="1 2">
    <name type="scientific">Yasminevirus sp. GU-2018</name>
    <dbReference type="NCBI Taxonomy" id="2420051"/>
    <lineage>
        <taxon>Viruses</taxon>
        <taxon>Varidnaviria</taxon>
        <taxon>Bamfordvirae</taxon>
        <taxon>Nucleocytoviricota</taxon>
        <taxon>Megaviricetes</taxon>
        <taxon>Imitervirales</taxon>
        <taxon>Mimiviridae</taxon>
        <taxon>Klosneuvirinae</taxon>
        <taxon>Yasminevirus</taxon>
        <taxon>Yasminevirus saudimassiliense</taxon>
    </lineage>
</organism>
<sequence length="538" mass="62316">MLKIEGTIDPKENPRWPPRLNNYITVQKSQPDGPIYVGKVLKILQNNVGAIIHLVKGFEYPNEEVKPYIKATADSKRFMLVIETDGWRTTTETNVRALFRQSSTYEIDELNNPVRKEELVYDDTQSGRVSIGNKYYASATEDPDIAVPLQKLVDSQDIDDFAFLVRKDVEYANKALITQQLPINKTTSTFVIEDNVSPKVKMYRQDIIDVLEGKTVKSEDLSEQADNPSATLTDADKLRRSVTKPYDILVADQMMITKFVPEHEALAKEADKIKNFLSEVLRLSTARAEQNTEALYGAVRFVYYNGYLHIFRTDIPLREEITHDLLKDHDDPKLKILGEREYGQPIRHNVLKYILFQNEVQKSINVDQQLLSEAELVLSQEYIIALTPEPRYQMWCVVRLIKLWFGDIELQNNVRKIKILINQYRARTDKRYNVHNGIRFSIGVYPRYGKESASIVLKRLMYYFSLYFQAIGWKNNPPSYFKVVNSLISYTNCDQSLKLYYRRVASENNQTNNVFSKNYTLINSAGHNTDILEQYVPV</sequence>
<dbReference type="Proteomes" id="UP000594342">
    <property type="component" value="Unassembled WGS sequence"/>
</dbReference>
<accession>A0A5K0U830</accession>
<comment type="caution">
    <text evidence="1">The sequence shown here is derived from an EMBL/GenBank/DDBJ whole genome shotgun (WGS) entry which is preliminary data.</text>
</comment>